<sequence length="94" mass="9603">MSTINRSQGTIRATFPDADNMVSSELPVLRIGGLFGMPAVGDSAVCLMLDDGLGAGFFLGSFYEGIAPAGPVLTGDLKVTGVIDGTLRGTVIDP</sequence>
<evidence type="ECO:0000313" key="2">
    <source>
        <dbReference type="Proteomes" id="UP001595715"/>
    </source>
</evidence>
<dbReference type="Proteomes" id="UP001595715">
    <property type="component" value="Unassembled WGS sequence"/>
</dbReference>
<dbReference type="RefSeq" id="WP_377721508.1">
    <property type="nucleotide sequence ID" value="NZ_JBHSAM010000034.1"/>
</dbReference>
<proteinExistence type="predicted"/>
<protein>
    <submittedName>
        <fullName evidence="1">Uncharacterized protein</fullName>
    </submittedName>
</protein>
<organism evidence="1 2">
    <name type="scientific">Paenibacillus xanthanilyticus</name>
    <dbReference type="NCBI Taxonomy" id="1783531"/>
    <lineage>
        <taxon>Bacteria</taxon>
        <taxon>Bacillati</taxon>
        <taxon>Bacillota</taxon>
        <taxon>Bacilli</taxon>
        <taxon>Bacillales</taxon>
        <taxon>Paenibacillaceae</taxon>
        <taxon>Paenibacillus</taxon>
    </lineage>
</organism>
<comment type="caution">
    <text evidence="1">The sequence shown here is derived from an EMBL/GenBank/DDBJ whole genome shotgun (WGS) entry which is preliminary data.</text>
</comment>
<name>A0ABV8KA25_9BACL</name>
<keyword evidence="2" id="KW-1185">Reference proteome</keyword>
<evidence type="ECO:0000313" key="1">
    <source>
        <dbReference type="EMBL" id="MFC4102905.1"/>
    </source>
</evidence>
<dbReference type="EMBL" id="JBHSAM010000034">
    <property type="protein sequence ID" value="MFC4102905.1"/>
    <property type="molecule type" value="Genomic_DNA"/>
</dbReference>
<accession>A0ABV8KA25</accession>
<reference evidence="2" key="1">
    <citation type="journal article" date="2019" name="Int. J. Syst. Evol. Microbiol.">
        <title>The Global Catalogue of Microorganisms (GCM) 10K type strain sequencing project: providing services to taxonomists for standard genome sequencing and annotation.</title>
        <authorList>
            <consortium name="The Broad Institute Genomics Platform"/>
            <consortium name="The Broad Institute Genome Sequencing Center for Infectious Disease"/>
            <person name="Wu L."/>
            <person name="Ma J."/>
        </authorList>
    </citation>
    <scope>NUCLEOTIDE SEQUENCE [LARGE SCALE GENOMIC DNA]</scope>
    <source>
        <strain evidence="2">IBRC-M 10987</strain>
    </source>
</reference>
<gene>
    <name evidence="1" type="ORF">ACFOZ8_25105</name>
</gene>